<dbReference type="RefSeq" id="WP_145895522.1">
    <property type="nucleotide sequence ID" value="NZ_VOBQ01000020.1"/>
</dbReference>
<dbReference type="EMBL" id="VOBQ01000020">
    <property type="protein sequence ID" value="TWO68245.1"/>
    <property type="molecule type" value="Genomic_DNA"/>
</dbReference>
<reference evidence="3 4" key="1">
    <citation type="submission" date="2019-07" db="EMBL/GenBank/DDBJ databases">
        <title>Caenimonas sedimenti sp. nov., isolated from activated sludge.</title>
        <authorList>
            <person name="Xu J."/>
        </authorList>
    </citation>
    <scope>NUCLEOTIDE SEQUENCE [LARGE SCALE GENOMIC DNA]</scope>
    <source>
        <strain evidence="3 4">HX-9-20</strain>
    </source>
</reference>
<dbReference type="AlphaFoldDB" id="A0A562ZIU9"/>
<name>A0A562ZIU9_9BURK</name>
<gene>
    <name evidence="3" type="ORF">FN976_23520</name>
</gene>
<feature type="compositionally biased region" description="Low complexity" evidence="1">
    <location>
        <begin position="105"/>
        <end position="122"/>
    </location>
</feature>
<organism evidence="3 4">
    <name type="scientific">Caenimonas sedimenti</name>
    <dbReference type="NCBI Taxonomy" id="2596921"/>
    <lineage>
        <taxon>Bacteria</taxon>
        <taxon>Pseudomonadati</taxon>
        <taxon>Pseudomonadota</taxon>
        <taxon>Betaproteobacteria</taxon>
        <taxon>Burkholderiales</taxon>
        <taxon>Comamonadaceae</taxon>
        <taxon>Caenimonas</taxon>
    </lineage>
</organism>
<dbReference type="PANTHER" id="PTHR34980">
    <property type="entry name" value="INNER MEMBRANE PROTEIN-RELATED-RELATED"/>
    <property type="match status" value="1"/>
</dbReference>
<feature type="transmembrane region" description="Helical" evidence="2">
    <location>
        <begin position="74"/>
        <end position="94"/>
    </location>
</feature>
<dbReference type="InterPro" id="IPR008523">
    <property type="entry name" value="DUF805"/>
</dbReference>
<sequence>MNFTTAVQTCLKKYVDFSGRASRSEYWYFALAYFIVMIVTGMISEMLSSILALGVLLPSLAVATRRLHDIGKSGWWQLIALTGIGIFLLLYWYVQPSSPESNEYGAAAGAPPDAAALPPGAV</sequence>
<keyword evidence="2" id="KW-0472">Membrane</keyword>
<accession>A0A562ZIU9</accession>
<comment type="caution">
    <text evidence="3">The sequence shown here is derived from an EMBL/GenBank/DDBJ whole genome shotgun (WGS) entry which is preliminary data.</text>
</comment>
<dbReference type="Pfam" id="PF05656">
    <property type="entry name" value="DUF805"/>
    <property type="match status" value="1"/>
</dbReference>
<feature type="region of interest" description="Disordered" evidence="1">
    <location>
        <begin position="100"/>
        <end position="122"/>
    </location>
</feature>
<dbReference type="PANTHER" id="PTHR34980:SF2">
    <property type="entry name" value="INNER MEMBRANE PROTEIN YHAH-RELATED"/>
    <property type="match status" value="1"/>
</dbReference>
<keyword evidence="4" id="KW-1185">Reference proteome</keyword>
<dbReference type="OrthoDB" id="9812349at2"/>
<evidence type="ECO:0000313" key="4">
    <source>
        <dbReference type="Proteomes" id="UP000318199"/>
    </source>
</evidence>
<evidence type="ECO:0000313" key="3">
    <source>
        <dbReference type="EMBL" id="TWO68245.1"/>
    </source>
</evidence>
<protein>
    <submittedName>
        <fullName evidence="3">DUF805 domain-containing protein</fullName>
    </submittedName>
</protein>
<feature type="transmembrane region" description="Helical" evidence="2">
    <location>
        <begin position="26"/>
        <end position="43"/>
    </location>
</feature>
<dbReference type="Proteomes" id="UP000318199">
    <property type="component" value="Unassembled WGS sequence"/>
</dbReference>
<evidence type="ECO:0000256" key="2">
    <source>
        <dbReference type="SAM" id="Phobius"/>
    </source>
</evidence>
<evidence type="ECO:0000256" key="1">
    <source>
        <dbReference type="SAM" id="MobiDB-lite"/>
    </source>
</evidence>
<keyword evidence="2" id="KW-0812">Transmembrane</keyword>
<proteinExistence type="predicted"/>
<dbReference type="GO" id="GO:0005886">
    <property type="term" value="C:plasma membrane"/>
    <property type="evidence" value="ECO:0007669"/>
    <property type="project" value="TreeGrafter"/>
</dbReference>
<keyword evidence="2" id="KW-1133">Transmembrane helix</keyword>